<dbReference type="CDD" id="cd18580">
    <property type="entry name" value="ABC_6TM_ABCC_D2"/>
    <property type="match status" value="1"/>
</dbReference>
<evidence type="ECO:0000256" key="6">
    <source>
        <dbReference type="ARBA" id="ARBA00022840"/>
    </source>
</evidence>
<keyword evidence="12" id="KW-1185">Reference proteome</keyword>
<dbReference type="KEGG" id="csol:105367837"/>
<keyword evidence="8 9" id="KW-0472">Membrane</keyword>
<feature type="transmembrane region" description="Helical" evidence="9">
    <location>
        <begin position="133"/>
        <end position="155"/>
    </location>
</feature>
<dbReference type="FunFam" id="3.40.50.300:FF:000973">
    <property type="entry name" value="Multidrug resistance-associated protein 4"/>
    <property type="match status" value="1"/>
</dbReference>
<name>A0AAJ6YV18_9HYME</name>
<feature type="transmembrane region" description="Helical" evidence="9">
    <location>
        <begin position="772"/>
        <end position="793"/>
    </location>
</feature>
<organism evidence="12 13">
    <name type="scientific">Ceratosolen solmsi marchali</name>
    <dbReference type="NCBI Taxonomy" id="326594"/>
    <lineage>
        <taxon>Eukaryota</taxon>
        <taxon>Metazoa</taxon>
        <taxon>Ecdysozoa</taxon>
        <taxon>Arthropoda</taxon>
        <taxon>Hexapoda</taxon>
        <taxon>Insecta</taxon>
        <taxon>Pterygota</taxon>
        <taxon>Neoptera</taxon>
        <taxon>Endopterygota</taxon>
        <taxon>Hymenoptera</taxon>
        <taxon>Apocrita</taxon>
        <taxon>Proctotrupomorpha</taxon>
        <taxon>Chalcidoidea</taxon>
        <taxon>Agaonidae</taxon>
        <taxon>Agaoninae</taxon>
        <taxon>Ceratosolen</taxon>
    </lineage>
</organism>
<evidence type="ECO:0000259" key="11">
    <source>
        <dbReference type="PROSITE" id="PS50929"/>
    </source>
</evidence>
<dbReference type="Pfam" id="PF00664">
    <property type="entry name" value="ABC_membrane"/>
    <property type="match status" value="2"/>
</dbReference>
<feature type="transmembrane region" description="Helical" evidence="9">
    <location>
        <begin position="317"/>
        <end position="340"/>
    </location>
</feature>
<feature type="transmembrane region" description="Helical" evidence="9">
    <location>
        <begin position="872"/>
        <end position="890"/>
    </location>
</feature>
<dbReference type="InterPro" id="IPR044726">
    <property type="entry name" value="ABCC_6TM_D2"/>
</dbReference>
<feature type="transmembrane region" description="Helical" evidence="9">
    <location>
        <begin position="233"/>
        <end position="257"/>
    </location>
</feature>
<reference evidence="13" key="1">
    <citation type="submission" date="2025-08" db="UniProtKB">
        <authorList>
            <consortium name="RefSeq"/>
        </authorList>
    </citation>
    <scope>IDENTIFICATION</scope>
</reference>
<dbReference type="InterPro" id="IPR017871">
    <property type="entry name" value="ABC_transporter-like_CS"/>
</dbReference>
<dbReference type="InterPro" id="IPR050173">
    <property type="entry name" value="ABC_transporter_C-like"/>
</dbReference>
<dbReference type="RefSeq" id="XP_011504959.1">
    <property type="nucleotide sequence ID" value="XM_011506657.1"/>
</dbReference>
<feature type="domain" description="ABC transporter" evidence="10">
    <location>
        <begin position="408"/>
        <end position="631"/>
    </location>
</feature>
<evidence type="ECO:0000256" key="4">
    <source>
        <dbReference type="ARBA" id="ARBA00022737"/>
    </source>
</evidence>
<evidence type="ECO:0000256" key="7">
    <source>
        <dbReference type="ARBA" id="ARBA00022989"/>
    </source>
</evidence>
<evidence type="ECO:0000313" key="12">
    <source>
        <dbReference type="Proteomes" id="UP000695007"/>
    </source>
</evidence>
<feature type="domain" description="ABC transmembrane type-1" evidence="11">
    <location>
        <begin position="99"/>
        <end position="359"/>
    </location>
</feature>
<dbReference type="Gene3D" id="1.20.1560.10">
    <property type="entry name" value="ABC transporter type 1, transmembrane domain"/>
    <property type="match status" value="2"/>
</dbReference>
<proteinExistence type="predicted"/>
<dbReference type="PANTHER" id="PTHR24223">
    <property type="entry name" value="ATP-BINDING CASSETTE SUB-FAMILY C"/>
    <property type="match status" value="1"/>
</dbReference>
<keyword evidence="5" id="KW-0547">Nucleotide-binding</keyword>
<keyword evidence="4" id="KW-0677">Repeat</keyword>
<evidence type="ECO:0000256" key="1">
    <source>
        <dbReference type="ARBA" id="ARBA00004141"/>
    </source>
</evidence>
<dbReference type="PROSITE" id="PS00211">
    <property type="entry name" value="ABC_TRANSPORTER_1"/>
    <property type="match status" value="1"/>
</dbReference>
<dbReference type="InterPro" id="IPR036640">
    <property type="entry name" value="ABC1_TM_sf"/>
</dbReference>
<dbReference type="Proteomes" id="UP000695007">
    <property type="component" value="Unplaced"/>
</dbReference>
<keyword evidence="6" id="KW-0067">ATP-binding</keyword>
<dbReference type="InterPro" id="IPR027417">
    <property type="entry name" value="P-loop_NTPase"/>
</dbReference>
<feature type="transmembrane region" description="Helical" evidence="9">
    <location>
        <begin position="708"/>
        <end position="731"/>
    </location>
</feature>
<gene>
    <name evidence="13" type="primary">LOC105367837</name>
</gene>
<dbReference type="InterPro" id="IPR044746">
    <property type="entry name" value="ABCC_6TM_D1"/>
</dbReference>
<evidence type="ECO:0000313" key="13">
    <source>
        <dbReference type="RefSeq" id="XP_011504959.1"/>
    </source>
</evidence>
<dbReference type="PROSITE" id="PS50893">
    <property type="entry name" value="ABC_TRANSPORTER_2"/>
    <property type="match status" value="2"/>
</dbReference>
<comment type="subcellular location">
    <subcellularLocation>
        <location evidence="1">Membrane</location>
        <topology evidence="1">Multi-pass membrane protein</topology>
    </subcellularLocation>
</comment>
<dbReference type="Gene3D" id="3.40.50.300">
    <property type="entry name" value="P-loop containing nucleotide triphosphate hydrolases"/>
    <property type="match status" value="2"/>
</dbReference>
<feature type="domain" description="ABC transporter" evidence="10">
    <location>
        <begin position="1052"/>
        <end position="1279"/>
    </location>
</feature>
<dbReference type="InterPro" id="IPR003439">
    <property type="entry name" value="ABC_transporter-like_ATP-bd"/>
</dbReference>
<dbReference type="CDD" id="cd03244">
    <property type="entry name" value="ABCC_MRP_domain2"/>
    <property type="match status" value="1"/>
</dbReference>
<evidence type="ECO:0000256" key="3">
    <source>
        <dbReference type="ARBA" id="ARBA00022692"/>
    </source>
</evidence>
<dbReference type="InterPro" id="IPR011527">
    <property type="entry name" value="ABC1_TM_dom"/>
</dbReference>
<dbReference type="PROSITE" id="PS50929">
    <property type="entry name" value="ABC_TM1F"/>
    <property type="match status" value="2"/>
</dbReference>
<keyword evidence="2" id="KW-0813">Transport</keyword>
<feature type="domain" description="ABC transmembrane type-1" evidence="11">
    <location>
        <begin position="719"/>
        <end position="1014"/>
    </location>
</feature>
<dbReference type="GO" id="GO:0016887">
    <property type="term" value="F:ATP hydrolysis activity"/>
    <property type="evidence" value="ECO:0007669"/>
    <property type="project" value="InterPro"/>
</dbReference>
<feature type="transmembrane region" description="Helical" evidence="9">
    <location>
        <begin position="204"/>
        <end position="227"/>
    </location>
</feature>
<dbReference type="CDD" id="cd03250">
    <property type="entry name" value="ABCC_MRP_domain1"/>
    <property type="match status" value="1"/>
</dbReference>
<sequence>MDNIGRSYRPNPMPTVNFFSKLFYCWLFPIFMYGENHNIEIKDLYEILPENRSDFVADKLEKAWKVEFNEACKKRIKPSLFKAIRKAFQKNIFKYAIHFFVSYLIFKIMQPQVMSYLIWHFDERSTSSTMEAYGYATTFLFITIFDQILFSHLIFGLRTVGINVRVACASLIYKKILKLPHSSKFINEGRIITLLSNDVDKLEISFIFIHALWIMPMQTILITYIIWQIVGIASIAGVLSLILQTIPIQVFSGRMIALFRRKISMKTDGRLQLTREIIQGIRVIKMYTWEKPFEQLMFFARRHEIGIISRAAYLKSILWALTAFAQRTPFLITVMIYVLQGNSISAHTIFTLVQYFNILHLMGFCFLRAVNLLSEAIASIRRIQEFLLLEEQMSNTNILKSNNEETIISLIGVTVSSTERSEHNFLNNININIKRNLLYAIVGPVAAGKTSLLKLILKEYIPLKGQILLNGNISYASQDPWLFRGTIRSNIIFGRAYDVKRYKQVIKACALSEDFQHFPDGDKTLIGESGITLSGGQCARVNLARAVYRNADIYLLDDPFSAVDSRVSKHLFKNCINGILKDKTRILVTHQLEYLKEADEIIFIADGQIKFQGNFTSFQEVDELVQYLNVNDNKVSDFPDNKENFDKSILSYESRYDNDLTDKDKEKDVEATEKLIGPDNIIGKGKKIDESKESKLEVIHGNSVYWKYFAAGGSCIAPLATLLAFLIVQFLSSSSDYFIGYWTRMQDINRNYSHFVQYGNSSVSKQLDTYTAIYILSSLMVGAFIISIVKMALYTTVCKNSNENIHNKMASSLLRATIHFFQTNNSGRILNRFSKDLGMVDERLQAMLLETIDFFFIVLGVVIQILIINWKLIILVIILVYVFWKGRVIAIKTTRSIMKLEAQAKSPVFSHVNSSFAGVLTIRSCHAESIICKEFDDYQDNHTVAASISQYVLIAYSLWLDLMTLIFMTLLTYSFIVFRENQTSGADVGLAITQVLVLCNILSRGVKLTADIETQMVSVHRLFEYTELEEECSSSNEIDYKLPRAWPNQGKIEFDSLCLRYSPNGPLILKNLTFNIEGGAKIGIVGRTGAGKSSLTIALFRLADIEGSILIDNIDTRNVDLKLLRNKISILPQEPILFSLSLRKNLDPTDEYDDDLIWSAIRDVELNEIFDSLDCVLHRNNLSTGQRQLLCLARAILKKNKILILDEATANVDINTDALIQKIIRAKFANCTVITIAHRLNTVMKCDKILVMDHGKVVEYDSPDVLLKTNDGYLSKMLQHSVKEDFTTISDMRRFL</sequence>
<dbReference type="PANTHER" id="PTHR24223:SF415">
    <property type="entry name" value="FI20190P1"/>
    <property type="match status" value="1"/>
</dbReference>
<dbReference type="GO" id="GO:0016020">
    <property type="term" value="C:membrane"/>
    <property type="evidence" value="ECO:0007669"/>
    <property type="project" value="UniProtKB-SubCell"/>
</dbReference>
<keyword evidence="7 9" id="KW-1133">Transmembrane helix</keyword>
<accession>A0AAJ6YV18</accession>
<evidence type="ECO:0000256" key="8">
    <source>
        <dbReference type="ARBA" id="ARBA00023136"/>
    </source>
</evidence>
<dbReference type="GO" id="GO:0140359">
    <property type="term" value="F:ABC-type transporter activity"/>
    <property type="evidence" value="ECO:0007669"/>
    <property type="project" value="InterPro"/>
</dbReference>
<dbReference type="GO" id="GO:0005524">
    <property type="term" value="F:ATP binding"/>
    <property type="evidence" value="ECO:0007669"/>
    <property type="project" value="UniProtKB-KW"/>
</dbReference>
<dbReference type="Pfam" id="PF00005">
    <property type="entry name" value="ABC_tran"/>
    <property type="match status" value="2"/>
</dbReference>
<evidence type="ECO:0000256" key="2">
    <source>
        <dbReference type="ARBA" id="ARBA00022448"/>
    </source>
</evidence>
<keyword evidence="3 9" id="KW-0812">Transmembrane</keyword>
<dbReference type="GeneID" id="105367837"/>
<evidence type="ECO:0000256" key="5">
    <source>
        <dbReference type="ARBA" id="ARBA00022741"/>
    </source>
</evidence>
<evidence type="ECO:0000259" key="10">
    <source>
        <dbReference type="PROSITE" id="PS50893"/>
    </source>
</evidence>
<dbReference type="CDD" id="cd18579">
    <property type="entry name" value="ABC_6TM_ABCC_D1"/>
    <property type="match status" value="1"/>
</dbReference>
<dbReference type="FunFam" id="3.40.50.300:FF:000163">
    <property type="entry name" value="Multidrug resistance-associated protein member 4"/>
    <property type="match status" value="1"/>
</dbReference>
<protein>
    <submittedName>
        <fullName evidence="13">Multidrug resistance-associated protein 4-like</fullName>
    </submittedName>
</protein>
<evidence type="ECO:0000256" key="9">
    <source>
        <dbReference type="SAM" id="Phobius"/>
    </source>
</evidence>
<dbReference type="InterPro" id="IPR003593">
    <property type="entry name" value="AAA+_ATPase"/>
</dbReference>
<dbReference type="SUPFAM" id="SSF52540">
    <property type="entry name" value="P-loop containing nucleoside triphosphate hydrolases"/>
    <property type="match status" value="2"/>
</dbReference>
<feature type="transmembrane region" description="Helical" evidence="9">
    <location>
        <begin position="847"/>
        <end position="866"/>
    </location>
</feature>
<dbReference type="FunFam" id="1.20.1560.10:FF:000006">
    <property type="entry name" value="ATP-binding cassette, sub-family C (CFTR/MRP), member 9"/>
    <property type="match status" value="1"/>
</dbReference>
<feature type="transmembrane region" description="Helical" evidence="9">
    <location>
        <begin position="92"/>
        <end position="113"/>
    </location>
</feature>
<dbReference type="SUPFAM" id="SSF90123">
    <property type="entry name" value="ABC transporter transmembrane region"/>
    <property type="match status" value="2"/>
</dbReference>
<feature type="transmembrane region" description="Helical" evidence="9">
    <location>
        <begin position="951"/>
        <end position="976"/>
    </location>
</feature>
<feature type="transmembrane region" description="Helical" evidence="9">
    <location>
        <begin position="352"/>
        <end position="373"/>
    </location>
</feature>
<dbReference type="SMART" id="SM00382">
    <property type="entry name" value="AAA"/>
    <property type="match status" value="2"/>
</dbReference>